<keyword evidence="3" id="KW-0407">Ion channel</keyword>
<evidence type="ECO:0000256" key="4">
    <source>
        <dbReference type="ARBA" id="ARBA00022737"/>
    </source>
</evidence>
<keyword evidence="5" id="KW-0106">Calcium</keyword>
<keyword evidence="4" id="KW-0677">Repeat</keyword>
<evidence type="ECO:0000313" key="11">
    <source>
        <dbReference type="Proteomes" id="UP000646548"/>
    </source>
</evidence>
<evidence type="ECO:0000256" key="5">
    <source>
        <dbReference type="ARBA" id="ARBA00022837"/>
    </source>
</evidence>
<organism evidence="10 11">
    <name type="scientific">Oryzias melastigma</name>
    <name type="common">Marine medaka</name>
    <dbReference type="NCBI Taxonomy" id="30732"/>
    <lineage>
        <taxon>Eukaryota</taxon>
        <taxon>Metazoa</taxon>
        <taxon>Chordata</taxon>
        <taxon>Craniata</taxon>
        <taxon>Vertebrata</taxon>
        <taxon>Euteleostomi</taxon>
        <taxon>Actinopterygii</taxon>
        <taxon>Neopterygii</taxon>
        <taxon>Teleostei</taxon>
        <taxon>Neoteleostei</taxon>
        <taxon>Acanthomorphata</taxon>
        <taxon>Ovalentaria</taxon>
        <taxon>Atherinomorphae</taxon>
        <taxon>Beloniformes</taxon>
        <taxon>Adrianichthyidae</taxon>
        <taxon>Oryziinae</taxon>
        <taxon>Oryzias</taxon>
    </lineage>
</organism>
<protein>
    <submittedName>
        <fullName evidence="10">Ryanodine receptor 3</fullName>
    </submittedName>
</protein>
<dbReference type="Gene3D" id="6.20.350.10">
    <property type="match status" value="1"/>
</dbReference>
<evidence type="ECO:0000256" key="3">
    <source>
        <dbReference type="ARBA" id="ARBA00022673"/>
    </source>
</evidence>
<dbReference type="PROSITE" id="PS50188">
    <property type="entry name" value="B302_SPRY"/>
    <property type="match status" value="3"/>
</dbReference>
<dbReference type="FunFam" id="2.80.10.50:FF:000006">
    <property type="entry name" value="Ryanodine receptor 2 (Cardiac)"/>
    <property type="match status" value="1"/>
</dbReference>
<dbReference type="PANTHER" id="PTHR46399">
    <property type="entry name" value="B30.2/SPRY DOMAIN-CONTAINING PROTEIN"/>
    <property type="match status" value="1"/>
</dbReference>
<keyword evidence="3" id="KW-0107">Calcium channel</keyword>
<dbReference type="InterPro" id="IPR003032">
    <property type="entry name" value="Ryanodine_rcpt"/>
</dbReference>
<dbReference type="GO" id="GO:0005219">
    <property type="term" value="F:ryanodine-sensitive calcium-release channel activity"/>
    <property type="evidence" value="ECO:0007669"/>
    <property type="project" value="InterPro"/>
</dbReference>
<dbReference type="SMART" id="SM00449">
    <property type="entry name" value="SPRY"/>
    <property type="match status" value="3"/>
</dbReference>
<dbReference type="InterPro" id="IPR000699">
    <property type="entry name" value="RIH_dom"/>
</dbReference>
<dbReference type="GO" id="GO:0014808">
    <property type="term" value="P:release of sequestered calcium ion into cytosol by sarcoplasmic reticulum"/>
    <property type="evidence" value="ECO:0007669"/>
    <property type="project" value="TreeGrafter"/>
</dbReference>
<feature type="region of interest" description="Disordered" evidence="7">
    <location>
        <begin position="3105"/>
        <end position="3127"/>
    </location>
</feature>
<evidence type="ECO:0000256" key="7">
    <source>
        <dbReference type="SAM" id="MobiDB-lite"/>
    </source>
</evidence>
<dbReference type="GO" id="GO:0033017">
    <property type="term" value="C:sarcoplasmic reticulum membrane"/>
    <property type="evidence" value="ECO:0007669"/>
    <property type="project" value="UniProtKB-SubCell"/>
</dbReference>
<dbReference type="PANTHER" id="PTHR46399:SF6">
    <property type="entry name" value="RYANODINE RECEPTOR 1 ISOFORM X1"/>
    <property type="match status" value="1"/>
</dbReference>
<feature type="compositionally biased region" description="Basic and acidic residues" evidence="7">
    <location>
        <begin position="1646"/>
        <end position="1673"/>
    </location>
</feature>
<evidence type="ECO:0000256" key="1">
    <source>
        <dbReference type="ARBA" id="ARBA00004326"/>
    </source>
</evidence>
<dbReference type="FunFam" id="2.60.120.920:FF:000003">
    <property type="entry name" value="ryanodine receptor isoform X2"/>
    <property type="match status" value="1"/>
</dbReference>
<gene>
    <name evidence="10" type="ORF">FQA47_000370</name>
</gene>
<dbReference type="PROSITE" id="PS50919">
    <property type="entry name" value="MIR"/>
    <property type="match status" value="4"/>
</dbReference>
<dbReference type="FunFam" id="2.60.120.920:FF:000019">
    <property type="entry name" value="Ryanodine receptor 1 (skeletal)"/>
    <property type="match status" value="1"/>
</dbReference>
<keyword evidence="2" id="KW-0813">Transport</keyword>
<dbReference type="CDD" id="cd12878">
    <property type="entry name" value="SPRY2_RyR"/>
    <property type="match status" value="1"/>
</dbReference>
<comment type="caution">
    <text evidence="10">The sequence shown here is derived from an EMBL/GenBank/DDBJ whole genome shotgun (WGS) entry which is preliminary data.</text>
</comment>
<dbReference type="InterPro" id="IPR035761">
    <property type="entry name" value="SPRY1_RyR"/>
</dbReference>
<dbReference type="InterPro" id="IPR048581">
    <property type="entry name" value="RYDR_Jsol"/>
</dbReference>
<dbReference type="SUPFAM" id="SSF82109">
    <property type="entry name" value="MIR domain"/>
    <property type="match status" value="2"/>
</dbReference>
<dbReference type="EMBL" id="WKFB01000269">
    <property type="protein sequence ID" value="KAF6728819.1"/>
    <property type="molecule type" value="Genomic_DNA"/>
</dbReference>
<dbReference type="FunFam" id="2.60.120.920:FF:000002">
    <property type="entry name" value="ryanodine receptor isoform X2"/>
    <property type="match status" value="1"/>
</dbReference>
<dbReference type="Proteomes" id="UP000646548">
    <property type="component" value="Unassembled WGS sequence"/>
</dbReference>
<proteinExistence type="predicted"/>
<dbReference type="GO" id="GO:0042383">
    <property type="term" value="C:sarcolemma"/>
    <property type="evidence" value="ECO:0007669"/>
    <property type="project" value="TreeGrafter"/>
</dbReference>
<feature type="domain" description="B30.2/SPRY" evidence="8">
    <location>
        <begin position="898"/>
        <end position="1094"/>
    </location>
</feature>
<dbReference type="InterPro" id="IPR016093">
    <property type="entry name" value="MIR_motif"/>
</dbReference>
<dbReference type="SMART" id="SM00472">
    <property type="entry name" value="MIR"/>
    <property type="match status" value="4"/>
</dbReference>
<dbReference type="Gene3D" id="1.10.490.160">
    <property type="match status" value="2"/>
</dbReference>
<dbReference type="SUPFAM" id="SSF49899">
    <property type="entry name" value="Concanavalin A-like lectins/glucanases"/>
    <property type="match status" value="3"/>
</dbReference>
<evidence type="ECO:0000259" key="9">
    <source>
        <dbReference type="PROSITE" id="PS50919"/>
    </source>
</evidence>
<evidence type="ECO:0000256" key="6">
    <source>
        <dbReference type="ARBA" id="ARBA00022951"/>
    </source>
</evidence>
<feature type="domain" description="MIR" evidence="9">
    <location>
        <begin position="165"/>
        <end position="210"/>
    </location>
</feature>
<feature type="domain" description="B30.2/SPRY" evidence="8">
    <location>
        <begin position="470"/>
        <end position="680"/>
    </location>
</feature>
<comment type="subcellular location">
    <subcellularLocation>
        <location evidence="1">Sarcoplasmic reticulum membrane</location>
        <topology evidence="1">Multi-pass membrane protein</topology>
    </subcellularLocation>
</comment>
<reference evidence="10" key="1">
    <citation type="journal article" name="BMC Genomics">
        <title>Long-read sequencing and de novo genome assembly of marine medaka (Oryzias melastigma).</title>
        <authorList>
            <person name="Liang P."/>
            <person name="Saqib H.S.A."/>
            <person name="Ni X."/>
            <person name="Shen Y."/>
        </authorList>
    </citation>
    <scope>NUCLEOTIDE SEQUENCE</scope>
    <source>
        <strain evidence="10">Bigg-433</strain>
    </source>
</reference>
<dbReference type="GO" id="GO:0034704">
    <property type="term" value="C:calcium channel complex"/>
    <property type="evidence" value="ECO:0007669"/>
    <property type="project" value="TreeGrafter"/>
</dbReference>
<evidence type="ECO:0000259" key="8">
    <source>
        <dbReference type="PROSITE" id="PS50188"/>
    </source>
</evidence>
<dbReference type="Pfam" id="PF02026">
    <property type="entry name" value="RyR"/>
    <property type="match status" value="4"/>
</dbReference>
<dbReference type="InterPro" id="IPR013333">
    <property type="entry name" value="Ryan_recept"/>
</dbReference>
<dbReference type="Pfam" id="PF00622">
    <property type="entry name" value="SPRY"/>
    <property type="match status" value="3"/>
</dbReference>
<dbReference type="GO" id="GO:0005790">
    <property type="term" value="C:smooth endoplasmic reticulum"/>
    <property type="evidence" value="ECO:0007669"/>
    <property type="project" value="TreeGrafter"/>
</dbReference>
<feature type="domain" description="B30.2/SPRY" evidence="8">
    <location>
        <begin position="1164"/>
        <end position="1363"/>
    </location>
</feature>
<dbReference type="InterPro" id="IPR015925">
    <property type="entry name" value="Ryanodine_IP3_receptor"/>
</dbReference>
<keyword evidence="6" id="KW-0703">Sarcoplasmic reticulum</keyword>
<evidence type="ECO:0000313" key="10">
    <source>
        <dbReference type="EMBL" id="KAF6728819.1"/>
    </source>
</evidence>
<dbReference type="Pfam" id="PF08709">
    <property type="entry name" value="Ins145_P3_rec"/>
    <property type="match status" value="1"/>
</dbReference>
<dbReference type="SUPFAM" id="SSF100909">
    <property type="entry name" value="IP3 receptor type 1 binding core, domain 2"/>
    <property type="match status" value="2"/>
</dbReference>
<keyword evidence="2" id="KW-0109">Calcium transport</keyword>
<name>A0A834FC74_ORYME</name>
<dbReference type="InterPro" id="IPR043136">
    <property type="entry name" value="B30.2/SPRY_sf"/>
</dbReference>
<dbReference type="GO" id="GO:0006941">
    <property type="term" value="P:striated muscle contraction"/>
    <property type="evidence" value="ECO:0007669"/>
    <property type="project" value="TreeGrafter"/>
</dbReference>
<dbReference type="InterPro" id="IPR014821">
    <property type="entry name" value="Ins145_P3_rcpt"/>
</dbReference>
<dbReference type="CDD" id="cd12877">
    <property type="entry name" value="SPRY1_RyR"/>
    <property type="match status" value="1"/>
</dbReference>
<dbReference type="PRINTS" id="PR00795">
    <property type="entry name" value="RYANODINER"/>
</dbReference>
<accession>A0A834FC74</accession>
<dbReference type="Pfam" id="PF01365">
    <property type="entry name" value="RYDR_ITPR"/>
    <property type="match status" value="2"/>
</dbReference>
<feature type="domain" description="MIR" evidence="9">
    <location>
        <begin position="103"/>
        <end position="158"/>
    </location>
</feature>
<dbReference type="Gene3D" id="2.60.120.920">
    <property type="match status" value="3"/>
</dbReference>
<dbReference type="GO" id="GO:0030018">
    <property type="term" value="C:Z disc"/>
    <property type="evidence" value="ECO:0007669"/>
    <property type="project" value="TreeGrafter"/>
</dbReference>
<feature type="compositionally biased region" description="Basic and acidic residues" evidence="7">
    <location>
        <begin position="1722"/>
        <end position="1743"/>
    </location>
</feature>
<dbReference type="Gene3D" id="1.25.10.30">
    <property type="entry name" value="IP3 receptor type 1 binding core, RIH domain"/>
    <property type="match status" value="1"/>
</dbReference>
<keyword evidence="2" id="KW-0406">Ion transport</keyword>
<sequence>MAEGADGEEEIQFLRTDDQVVLQCTASILKEQIKVCLSCEGFGNRLCFLETTSNAQNVPPDLAICCFILEQSLSVRALQEMLSNSSVDEAVDLDKWSSQGGGHRTLLYGHAILLKHTHSSMYLSCLTTSRSLTDKLAFDVGLQEDSTGEACWWTIHPASKQRSEGEKVRVGDDLILVSVSSERYLHLSYASGDLMVDASFMQTLWTMTPVMSGCELAEGFLTGGYVLRMFHGHMDECLAIPGADQGDDQRRVVQYEGGAVCSHARSLWRLEPLRIAWSGGHIKWGQSFRIRHITTGRYLCLDEEKGLLLVDPEKAISKMSAFCFRISKDLIFYFRPPEEELEHEDKQFKLRSLKNRQNLFQEEGMITLVLDCVDRLNVYNTAAHFSEYAGEEAAESWKEIVNLLYELLASLIRGNRANCALFCDNLDWLVSKLDRLEASSGILEVLYCVLIESPEVLNIIQENHIKSIISLLDKHGRNHKVLDVLCSLCVCNGVAVRSNQNLITENLLPGRDLLLQTSIINYVTSMRPNIFLGTCEGSTQYKKWYFEVMVDHIEPFLTAQPYHLRVGWALTEGYSPYPGGGEGWGGNGVGDDLYSYSFDGLHLWSGRVPRLVASHSQHTLSADDVVSCCLDLSVPSISFRINGQPVQGMFENFNLDGLFFPVVSFSAGIKLRFLLGGRHGDFKFLPPPGYAPCYEAVLPRDRLRIEPIKEYKHDFDGVRNLLGPTQSLSHTAFTPCPVDTIQIVLPPHLERIREKLAENSHELWAVTRIEQGWTFGPVGFRDDNKKLHPCLVDFQSLPEPEKNYNLAMSGETLKTLLALGCHVGMGDEKAEENLKRTKLPKTYMQSNGYKPAPLDLNHVKLTPNQNTLVERLAENGHNVWARDRVRQGWTYSIGQDIMNKRNPRLVPYNLLDEKTKKTNRETVCAAVRTLIGYGYNIEPPDQESSGHGAGNSREDKIRLFRAEKSFAVTQGRWYFEFEAVTVGEMRVGWARPSVRAHTELGADELAYVFNGYKAQRWHVGNEPFGRQWQSGDVVGCMIDLVEMNIMFTLNGEMLISDSGSEMAFKDIEIGEGFIPVCSLGMSQVGRINLGQNVSSLRYFTICGLQEGFEPFAINMKRDITMWFSKSLPQFIITPTDHPHIEVSRVDGTVDTPPCLKVTHKTFGSQNANTDLLFLRLSMPIEFHETFKVPAGTTLLTSCPDGARGRVEDVVPDDRDDMDIILNTTTYYYSVRIFAGQEPGGVWVGWITPDYHQYDLHFDLSKVRNVTVTVGDDKGNIHDSIKRSNCYMVWAGEFSGSQQTRVSQEDFVIGCLVDLDTGLMTFTANGKEINTFYQVEPNTKLFPAVFVLPSNQNMVQFELGKLKNIMPISAAMFRSERKNIVPQCPPRLDVQMLTPVIWSRMPNHFLAPETGRVSERLGWMVQCQDPLTMMALHIPEENRCIDILELSERMDLLKFHYHTLKLYGSVCALGNNPTVDESQLFYAIENTYLPGPMRSGFYDLLISMHLESAKRNRLGTNKEFIVPMTNETRSITLYTAKSHALPGVGLTTCLRPQLHFSPVGFVGTDPDIYTLSPIIPLQVLKIKALNMLIEAVQDGSQAMRDPVGGSVEFHFVPILKLISTLLIMGVFDDDDVTHILKMIEPNVFNPKKQEESVEETAEKEPQRVAEVKEEKQEAYIEEEYEDYGLGEEEEEEEEEMDEEEEEAAFDASHQEAAEEADQLNGEKGAEETEKEVKPVETSGEAKDEHLEQGLFQMKLPESVKLQMCTLLQYFCDCELRHRVEAIIAFSDKFVTQIQTNQRQRYNELMQAFTMTAAETARKTREFRSPPQEQVNMLMNFKNCLEDEEPPVPDDVRESLLVFHNAILLHCGVHIEEEEEEEVVDNSVRGRLLRLLEKVKKFREKKVEVEPETQEDKKPSTLQELISHTMIHWAQESFIQNPELVRMMFSLLHRQYDGLGELKRALPKAYTINEVSIQDTMDLLECLGQIRSLLIVQMGPEEERLIIQSIGNIMSNRVFYQHPNLMRALGMHETVMEVMVNVLGGGDSKEIRFPRVVTNCCRFLCYFCRISRQNQRSMFDHLSYLLQNSGIGLGMRGSTPLDVAAASCIDNNELALALQEQDLEMLVVDFRVVPMLLAKGYPDIGWNPCGGEKYLDFLRFAVFVNGESVEENANVVVRLLIRRPECFGPALRGEGGNGLLAAIEEAIKISEDPARDGPSVKKDRRFPMFGGEEQHEENRVHLGNAIMSFYSALIDLLGRCAPEMHLIQAGKGEALRIRAILRSLVPIEDLVGVISLPLQIPSFGKDNSIIEPKMSASFVPDHKAPMVLFLDRVYGIDNQDFLLHVLEVGFLPDMRAASSLDTAAFSTTEMALALNRYLCSAVLPLITKCAPLFAGSDHRAIMIDSMLHTIYRLSRGRAFTKAQRDIIEECLMALCNTIIPERLDPFINKYAEYTHDKWAFEKIQNNWSYGEVLDENAKSHPMLRPYKTFSEKDKEIYRWPIKESIKAMLAWEWNIEKAREEEESEKKKATARKISQTAQATYDPSHGYSPQPIDISHMALSRDLQVEEHTPLLVPYDTLTAKEKARDREKAYELLKFLQLNGYAVTRGLKDMESEISSIEKRFAYGFLQKLLKWMEIAQEFIAHLEAVVSSGRVEKSPHEQEIKFFAKILMPLINQYFKNHCLYFLSTPAKVLGSGGHSSNKEKEMIASIFCKMSALVRHRVSLFGTDASAIVNCLHILARSLDARTVMKSGPEIVKAGLRSFFESAADDIEKMVENLKLGKVSKGNQQVKGVSQNINYTTIALLPVLTSLFDHVAQHQFGDDVICRDQLWESVLLTLQQLCQWPTWSPYLNKYNAFSVYTTKTPRERAILGLPNEVQELCPDIPELDALLKEIGDLAESGARYTEMPHVIEITLPMLCNYLPRWWERGFENFPEMEGQLCTDVTSEHLNQLLGSIMKIVVNNLGIDEASWMKRLAVFSQPIVSRAKPEMLKSHFIPTMEKLKKRTSKVVAEEDHLRMEGKTEGDEEDGTIRDEFAVLCRDLYALYPLLIRYVDNNRARWLTCPDPDAEELFRMVGEVFIFWSKSHNFKREEQNFVVMNEINNMSFLTADSKSKMSKGGGSDTERTKKKRRGDRYSVQTSLIVAALKKMLPIGLNMCSPADQELINLAKIRYSLRDT</sequence>
<dbReference type="InterPro" id="IPR003877">
    <property type="entry name" value="SPRY_dom"/>
</dbReference>
<dbReference type="CDD" id="cd12879">
    <property type="entry name" value="SPRY3_RyR"/>
    <property type="match status" value="1"/>
</dbReference>
<feature type="region of interest" description="Disordered" evidence="7">
    <location>
        <begin position="1646"/>
        <end position="1743"/>
    </location>
</feature>
<dbReference type="InterPro" id="IPR036300">
    <property type="entry name" value="MIR_dom_sf"/>
</dbReference>
<keyword evidence="10" id="KW-0675">Receptor</keyword>
<dbReference type="InterPro" id="IPR035764">
    <property type="entry name" value="SPRY2_RyR"/>
</dbReference>
<dbReference type="Gene3D" id="2.80.10.50">
    <property type="match status" value="1"/>
</dbReference>
<dbReference type="InterPro" id="IPR001870">
    <property type="entry name" value="B30.2/SPRY"/>
</dbReference>
<dbReference type="Pfam" id="PF21119">
    <property type="entry name" value="RYDR_Jsol"/>
    <property type="match status" value="1"/>
</dbReference>
<dbReference type="InterPro" id="IPR035910">
    <property type="entry name" value="RyR/IP3R_RIH_dom_sf"/>
</dbReference>
<dbReference type="InterPro" id="IPR035762">
    <property type="entry name" value="SPRY3_RyR"/>
</dbReference>
<feature type="compositionally biased region" description="Acidic residues" evidence="7">
    <location>
        <begin position="1674"/>
        <end position="1703"/>
    </location>
</feature>
<dbReference type="InterPro" id="IPR013320">
    <property type="entry name" value="ConA-like_dom_sf"/>
</dbReference>
<feature type="domain" description="MIR" evidence="9">
    <location>
        <begin position="218"/>
        <end position="273"/>
    </location>
</feature>
<feature type="domain" description="MIR" evidence="9">
    <location>
        <begin position="279"/>
        <end position="337"/>
    </location>
</feature>
<evidence type="ECO:0000256" key="2">
    <source>
        <dbReference type="ARBA" id="ARBA00022568"/>
    </source>
</evidence>